<proteinExistence type="inferred from homology"/>
<dbReference type="InterPro" id="IPR003644">
    <property type="entry name" value="Calx_beta"/>
</dbReference>
<evidence type="ECO:0000256" key="5">
    <source>
        <dbReference type="SAM" id="MobiDB-lite"/>
    </source>
</evidence>
<dbReference type="Pfam" id="PF03160">
    <property type="entry name" value="Calx-beta"/>
    <property type="match status" value="1"/>
</dbReference>
<evidence type="ECO:0000259" key="6">
    <source>
        <dbReference type="Pfam" id="PF03160"/>
    </source>
</evidence>
<dbReference type="EMBL" id="JAGILA010000002">
    <property type="protein sequence ID" value="MBP2235274.1"/>
    <property type="molecule type" value="Genomic_DNA"/>
</dbReference>
<comment type="similarity">
    <text evidence="1">Belongs to the TolB family.</text>
</comment>
<dbReference type="SUPFAM" id="SSF141072">
    <property type="entry name" value="CalX-like"/>
    <property type="match status" value="1"/>
</dbReference>
<organism evidence="7 8">
    <name type="scientific">Sinorhizobium kostiense</name>
    <dbReference type="NCBI Taxonomy" id="76747"/>
    <lineage>
        <taxon>Bacteria</taxon>
        <taxon>Pseudomonadati</taxon>
        <taxon>Pseudomonadota</taxon>
        <taxon>Alphaproteobacteria</taxon>
        <taxon>Hyphomicrobiales</taxon>
        <taxon>Rhizobiaceae</taxon>
        <taxon>Sinorhizobium/Ensifer group</taxon>
        <taxon>Sinorhizobium</taxon>
    </lineage>
</organism>
<dbReference type="InterPro" id="IPR011659">
    <property type="entry name" value="WD40"/>
</dbReference>
<feature type="compositionally biased region" description="Basic residues" evidence="5">
    <location>
        <begin position="390"/>
        <end position="399"/>
    </location>
</feature>
<reference evidence="7 8" key="1">
    <citation type="submission" date="2021-03" db="EMBL/GenBank/DDBJ databases">
        <title>Genomic Encyclopedia of Type Strains, Phase IV (KMG-IV): sequencing the most valuable type-strain genomes for metagenomic binning, comparative biology and taxonomic classification.</title>
        <authorList>
            <person name="Goeker M."/>
        </authorList>
    </citation>
    <scope>NUCLEOTIDE SEQUENCE [LARGE SCALE GENOMIC DNA]</scope>
    <source>
        <strain evidence="7 8">DSM 13372</strain>
    </source>
</reference>
<comment type="caution">
    <text evidence="7">The sequence shown here is derived from an EMBL/GenBank/DDBJ whole genome shotgun (WGS) entry which is preliminary data.</text>
</comment>
<dbReference type="Pfam" id="PF07676">
    <property type="entry name" value="PD40"/>
    <property type="match status" value="3"/>
</dbReference>
<dbReference type="InterPro" id="IPR038081">
    <property type="entry name" value="CalX-like_sf"/>
</dbReference>
<protein>
    <recommendedName>
        <fullName evidence="6">Calx-beta domain-containing protein</fullName>
    </recommendedName>
</protein>
<dbReference type="PANTHER" id="PTHR36842">
    <property type="entry name" value="PROTEIN TOLB HOMOLOG"/>
    <property type="match status" value="1"/>
</dbReference>
<dbReference type="SUPFAM" id="SSF69304">
    <property type="entry name" value="Tricorn protease N-terminal domain"/>
    <property type="match status" value="1"/>
</dbReference>
<evidence type="ECO:0000256" key="4">
    <source>
        <dbReference type="ARBA" id="ARBA00022837"/>
    </source>
</evidence>
<dbReference type="InterPro" id="IPR011042">
    <property type="entry name" value="6-blade_b-propeller_TolB-like"/>
</dbReference>
<feature type="domain" description="Calx-beta" evidence="6">
    <location>
        <begin position="3"/>
        <end position="89"/>
    </location>
</feature>
<accession>A0ABS4QYW9</accession>
<keyword evidence="4" id="KW-0106">Calcium</keyword>
<dbReference type="Proteomes" id="UP000730739">
    <property type="component" value="Unassembled WGS sequence"/>
</dbReference>
<dbReference type="Gene3D" id="2.60.40.2030">
    <property type="match status" value="1"/>
</dbReference>
<evidence type="ECO:0000256" key="2">
    <source>
        <dbReference type="ARBA" id="ARBA00022729"/>
    </source>
</evidence>
<feature type="region of interest" description="Disordered" evidence="5">
    <location>
        <begin position="379"/>
        <end position="399"/>
    </location>
</feature>
<dbReference type="RefSeq" id="WP_209601504.1">
    <property type="nucleotide sequence ID" value="NZ_JAGILA010000002.1"/>
</dbReference>
<name>A0ABS4QYW9_9HYPH</name>
<evidence type="ECO:0000313" key="8">
    <source>
        <dbReference type="Proteomes" id="UP000730739"/>
    </source>
</evidence>
<keyword evidence="2" id="KW-0732">Signal</keyword>
<gene>
    <name evidence="7" type="ORF">J2Z31_001766</name>
</gene>
<dbReference type="Gene3D" id="2.120.10.30">
    <property type="entry name" value="TolB, C-terminal domain"/>
    <property type="match status" value="1"/>
</dbReference>
<keyword evidence="8" id="KW-1185">Reference proteome</keyword>
<evidence type="ECO:0000256" key="3">
    <source>
        <dbReference type="ARBA" id="ARBA00022737"/>
    </source>
</evidence>
<evidence type="ECO:0000256" key="1">
    <source>
        <dbReference type="ARBA" id="ARBA00009820"/>
    </source>
</evidence>
<keyword evidence="3" id="KW-0677">Repeat</keyword>
<evidence type="ECO:0000313" key="7">
    <source>
        <dbReference type="EMBL" id="MBP2235274.1"/>
    </source>
</evidence>
<sequence length="399" mass="41887">MYTFTVTRTSGSGAARVNYAVTGAQADDFIGGAFPSGTIFFRNGETSITISIPVAGDMLAEPDETFTVALSNPVGGTIATGTATSTIHDFAIQRVGVVGVPGSGPLIEDRSFAPAISGDGRYIAFSSFAPLVAGDTNGWPDVFVFDCQLGTTTRASVDSAGGQANNFSIMPAISADGRYVAFSSAGNLDPRDGNQALDIYMRDLQLGTTTLVSTDSSGNVGFNGSVFPSISANGRYVAFESGSNLVAGDTNGVSDVFVRDLQLGTTTRVSVDSAGSEANHRSSGSSISADGRYVAFVSSADNLVASDTNGQDDVFVRDLQLGTTTRISVDSAGGEANGGSGFFDFPEISGDGRCRLLIRCHEPCRGRHEWQLGCFRARSRARHDDPSQHPRGRQRFERR</sequence>